<keyword evidence="1" id="KW-0472">Membrane</keyword>
<evidence type="ECO:0000313" key="3">
    <source>
        <dbReference type="EMBL" id="MBB3896826.1"/>
    </source>
</evidence>
<evidence type="ECO:0000313" key="4">
    <source>
        <dbReference type="Proteomes" id="UP000553193"/>
    </source>
</evidence>
<reference evidence="3 4" key="1">
    <citation type="submission" date="2020-08" db="EMBL/GenBank/DDBJ databases">
        <title>Genomic Encyclopedia of Type Strains, Phase IV (KMG-IV): sequencing the most valuable type-strain genomes for metagenomic binning, comparative biology and taxonomic classification.</title>
        <authorList>
            <person name="Goeker M."/>
        </authorList>
    </citation>
    <scope>NUCLEOTIDE SEQUENCE [LARGE SCALE GENOMIC DNA]</scope>
    <source>
        <strain evidence="3 4">DSM 19979</strain>
    </source>
</reference>
<proteinExistence type="predicted"/>
<feature type="transmembrane region" description="Helical" evidence="1">
    <location>
        <begin position="156"/>
        <end position="175"/>
    </location>
</feature>
<organism evidence="3 4">
    <name type="scientific">Roseococcus suduntuyensis</name>
    <dbReference type="NCBI Taxonomy" id="455361"/>
    <lineage>
        <taxon>Bacteria</taxon>
        <taxon>Pseudomonadati</taxon>
        <taxon>Pseudomonadota</taxon>
        <taxon>Alphaproteobacteria</taxon>
        <taxon>Acetobacterales</taxon>
        <taxon>Roseomonadaceae</taxon>
        <taxon>Roseococcus</taxon>
    </lineage>
</organism>
<feature type="transmembrane region" description="Helical" evidence="1">
    <location>
        <begin position="12"/>
        <end position="29"/>
    </location>
</feature>
<feature type="transmembrane region" description="Helical" evidence="1">
    <location>
        <begin position="128"/>
        <end position="149"/>
    </location>
</feature>
<feature type="transmembrane region" description="Helical" evidence="1">
    <location>
        <begin position="247"/>
        <end position="269"/>
    </location>
</feature>
<dbReference type="PANTHER" id="PTHR23028:SF53">
    <property type="entry name" value="ACYL_TRANSF_3 DOMAIN-CONTAINING PROTEIN"/>
    <property type="match status" value="1"/>
</dbReference>
<feature type="transmembrane region" description="Helical" evidence="1">
    <location>
        <begin position="290"/>
        <end position="309"/>
    </location>
</feature>
<accession>A0A840A8G7</accession>
<evidence type="ECO:0000259" key="2">
    <source>
        <dbReference type="Pfam" id="PF01757"/>
    </source>
</evidence>
<sequence>MQSANIAYMPRLDHLRFYAAFIVLLYHFFHPMLAQQDNPLLLVVREGYGGVALFMVLTGFILTSICLGREVQYRAFLMNRLLRIYPLYIVAVCIAAFAFGRQVDALSFVALATFLGNLSDVKLPHFPHLWTIMVEFQFYLLFPLLMIFVRRAGLGYLAGILALFLSLRLLVFFLDGTVQDASYWTLLGRLDQFVLGMLLAVLHRHRSTLLANPAWLAVALLTLQGWLMTFVWWSGGYFGEGTPYSPSIAWAFSPLLEGAAYGFVLLAYLHFRWPLPASEAMQRLGAQASAVFAWLGTISYSLYVWHFPFAMLHHRMMERGWEMPLVGGVWYLEFLVVLLPAILAVSALSYYVIERPFLAMRVKYLAGAVSPLPVTAPARHAAYSPARGGLSSARP</sequence>
<dbReference type="RefSeq" id="WP_184381781.1">
    <property type="nucleotide sequence ID" value="NZ_JACIDJ010000001.1"/>
</dbReference>
<name>A0A840A8G7_9PROT</name>
<evidence type="ECO:0000256" key="1">
    <source>
        <dbReference type="SAM" id="Phobius"/>
    </source>
</evidence>
<feature type="transmembrane region" description="Helical" evidence="1">
    <location>
        <begin position="329"/>
        <end position="353"/>
    </location>
</feature>
<comment type="caution">
    <text evidence="3">The sequence shown here is derived from an EMBL/GenBank/DDBJ whole genome shotgun (WGS) entry which is preliminary data.</text>
</comment>
<dbReference type="GO" id="GO:0000271">
    <property type="term" value="P:polysaccharide biosynthetic process"/>
    <property type="evidence" value="ECO:0007669"/>
    <property type="project" value="TreeGrafter"/>
</dbReference>
<feature type="transmembrane region" description="Helical" evidence="1">
    <location>
        <begin position="181"/>
        <end position="202"/>
    </location>
</feature>
<feature type="transmembrane region" description="Helical" evidence="1">
    <location>
        <begin position="87"/>
        <end position="116"/>
    </location>
</feature>
<keyword evidence="1" id="KW-1133">Transmembrane helix</keyword>
<dbReference type="InterPro" id="IPR002656">
    <property type="entry name" value="Acyl_transf_3_dom"/>
</dbReference>
<dbReference type="InterPro" id="IPR050879">
    <property type="entry name" value="Acyltransferase_3"/>
</dbReference>
<dbReference type="PANTHER" id="PTHR23028">
    <property type="entry name" value="ACETYLTRANSFERASE"/>
    <property type="match status" value="1"/>
</dbReference>
<protein>
    <submittedName>
        <fullName evidence="3">Peptidoglycan/LPS O-acetylase OafA/YrhL</fullName>
    </submittedName>
</protein>
<keyword evidence="4" id="KW-1185">Reference proteome</keyword>
<feature type="domain" description="Acyltransferase 3" evidence="2">
    <location>
        <begin position="11"/>
        <end position="347"/>
    </location>
</feature>
<dbReference type="Pfam" id="PF01757">
    <property type="entry name" value="Acyl_transf_3"/>
    <property type="match status" value="1"/>
</dbReference>
<dbReference type="GO" id="GO:0016747">
    <property type="term" value="F:acyltransferase activity, transferring groups other than amino-acyl groups"/>
    <property type="evidence" value="ECO:0007669"/>
    <property type="project" value="InterPro"/>
</dbReference>
<dbReference type="Proteomes" id="UP000553193">
    <property type="component" value="Unassembled WGS sequence"/>
</dbReference>
<dbReference type="GO" id="GO:0016020">
    <property type="term" value="C:membrane"/>
    <property type="evidence" value="ECO:0007669"/>
    <property type="project" value="TreeGrafter"/>
</dbReference>
<dbReference type="EMBL" id="JACIDJ010000001">
    <property type="protein sequence ID" value="MBB3896826.1"/>
    <property type="molecule type" value="Genomic_DNA"/>
</dbReference>
<feature type="transmembrane region" description="Helical" evidence="1">
    <location>
        <begin position="214"/>
        <end position="235"/>
    </location>
</feature>
<feature type="transmembrane region" description="Helical" evidence="1">
    <location>
        <begin position="49"/>
        <end position="67"/>
    </location>
</feature>
<gene>
    <name evidence="3" type="ORF">GGQ83_000252</name>
</gene>
<dbReference type="AlphaFoldDB" id="A0A840A8G7"/>
<keyword evidence="1" id="KW-0812">Transmembrane</keyword>